<keyword evidence="7 11" id="KW-0547">Nucleotide-binding</keyword>
<dbReference type="InterPro" id="IPR005248">
    <property type="entry name" value="NadD/NMNAT"/>
</dbReference>
<evidence type="ECO:0000256" key="9">
    <source>
        <dbReference type="ARBA" id="ARBA00023027"/>
    </source>
</evidence>
<gene>
    <name evidence="11 13" type="primary">nadD</name>
    <name evidence="13" type="ORF">Ctma_1380</name>
</gene>
<evidence type="ECO:0000256" key="3">
    <source>
        <dbReference type="ARBA" id="ARBA00009014"/>
    </source>
</evidence>
<dbReference type="InterPro" id="IPR014729">
    <property type="entry name" value="Rossmann-like_a/b/a_fold"/>
</dbReference>
<dbReference type="Pfam" id="PF01467">
    <property type="entry name" value="CTP_transf_like"/>
    <property type="match status" value="1"/>
</dbReference>
<evidence type="ECO:0000256" key="11">
    <source>
        <dbReference type="HAMAP-Rule" id="MF_00244"/>
    </source>
</evidence>
<name>A0AAU6PIS5_9GAMM</name>
<reference evidence="13" key="1">
    <citation type="submission" date="2023-10" db="EMBL/GenBank/DDBJ databases">
        <title>The first scallop-associated chemosynthetic bacterial symbiont.</title>
        <authorList>
            <person name="Lin Y.-T."/>
            <person name="Sun J."/>
            <person name="Ip J.C.-H."/>
            <person name="He X."/>
            <person name="Gao Z.-M."/>
            <person name="Perez M."/>
            <person name="Xu T."/>
            <person name="Qian P.-Y."/>
            <person name="Qiu J.-W."/>
        </authorList>
    </citation>
    <scope>NUCLEOTIDE SEQUENCE</scope>
    <source>
        <strain evidence="13">Gill1</strain>
    </source>
</reference>
<evidence type="ECO:0000256" key="8">
    <source>
        <dbReference type="ARBA" id="ARBA00022840"/>
    </source>
</evidence>
<keyword evidence="6 11" id="KW-0548">Nucleotidyltransferase</keyword>
<evidence type="ECO:0000313" key="13">
    <source>
        <dbReference type="EMBL" id="WXU00654.1"/>
    </source>
</evidence>
<dbReference type="AlphaFoldDB" id="A0AAU6PIS5"/>
<feature type="domain" description="Cytidyltransferase-like" evidence="12">
    <location>
        <begin position="4"/>
        <end position="165"/>
    </location>
</feature>
<dbReference type="GO" id="GO:0004515">
    <property type="term" value="F:nicotinate-nucleotide adenylyltransferase activity"/>
    <property type="evidence" value="ECO:0007669"/>
    <property type="project" value="UniProtKB-UniRule"/>
</dbReference>
<comment type="pathway">
    <text evidence="2 11">Cofactor biosynthesis; NAD(+) biosynthesis; deamido-NAD(+) from nicotinate D-ribonucleotide: step 1/1.</text>
</comment>
<evidence type="ECO:0000256" key="7">
    <source>
        <dbReference type="ARBA" id="ARBA00022741"/>
    </source>
</evidence>
<dbReference type="EMBL" id="CP138327">
    <property type="protein sequence ID" value="WXU00654.1"/>
    <property type="molecule type" value="Genomic_DNA"/>
</dbReference>
<proteinExistence type="inferred from homology"/>
<evidence type="ECO:0000256" key="1">
    <source>
        <dbReference type="ARBA" id="ARBA00002324"/>
    </source>
</evidence>
<evidence type="ECO:0000256" key="6">
    <source>
        <dbReference type="ARBA" id="ARBA00022695"/>
    </source>
</evidence>
<accession>A0AAU6PIS5</accession>
<dbReference type="NCBIfam" id="TIGR00482">
    <property type="entry name" value="nicotinate (nicotinamide) nucleotide adenylyltransferase"/>
    <property type="match status" value="1"/>
</dbReference>
<keyword evidence="4 11" id="KW-0662">Pyridine nucleotide biosynthesis</keyword>
<dbReference type="Gene3D" id="3.40.50.620">
    <property type="entry name" value="HUPs"/>
    <property type="match status" value="1"/>
</dbReference>
<organism evidence="13">
    <name type="scientific">Catillopecten margaritatus gill symbiont</name>
    <dbReference type="NCBI Taxonomy" id="3083288"/>
    <lineage>
        <taxon>Bacteria</taxon>
        <taxon>Pseudomonadati</taxon>
        <taxon>Pseudomonadota</taxon>
        <taxon>Gammaproteobacteria</taxon>
        <taxon>sulfur-oxidizing symbionts</taxon>
    </lineage>
</organism>
<dbReference type="CDD" id="cd02165">
    <property type="entry name" value="NMNAT"/>
    <property type="match status" value="1"/>
</dbReference>
<dbReference type="EC" id="2.7.7.18" evidence="11"/>
<evidence type="ECO:0000256" key="2">
    <source>
        <dbReference type="ARBA" id="ARBA00005019"/>
    </source>
</evidence>
<keyword evidence="8 11" id="KW-0067">ATP-binding</keyword>
<comment type="catalytic activity">
    <reaction evidence="10 11">
        <text>nicotinate beta-D-ribonucleotide + ATP + H(+) = deamido-NAD(+) + diphosphate</text>
        <dbReference type="Rhea" id="RHEA:22860"/>
        <dbReference type="ChEBI" id="CHEBI:15378"/>
        <dbReference type="ChEBI" id="CHEBI:30616"/>
        <dbReference type="ChEBI" id="CHEBI:33019"/>
        <dbReference type="ChEBI" id="CHEBI:57502"/>
        <dbReference type="ChEBI" id="CHEBI:58437"/>
        <dbReference type="EC" id="2.7.7.18"/>
    </reaction>
</comment>
<evidence type="ECO:0000256" key="10">
    <source>
        <dbReference type="ARBA" id="ARBA00048721"/>
    </source>
</evidence>
<dbReference type="GO" id="GO:0009435">
    <property type="term" value="P:NAD+ biosynthetic process"/>
    <property type="evidence" value="ECO:0007669"/>
    <property type="project" value="UniProtKB-UniRule"/>
</dbReference>
<dbReference type="HAMAP" id="MF_00244">
    <property type="entry name" value="NaMN_adenylyltr"/>
    <property type="match status" value="1"/>
</dbReference>
<sequence length="189" mass="21427">MIGFFGGSFDPVHYGHLKMARAIKKELGLNQLFLMPCKAPVHKKGLQFSNQQRLEMLNLALVEFNELQIDTREMDRESASWTIDTLKEIKADYPNETIFLIIGADSFDTLNTWKDYQQFKNYAQLAVLPRSPLARSVRDVRGSTSYKGVYFAKMPLVSVSSTEIHAKIGGHQDLSGLLPESLINYIRAL</sequence>
<keyword evidence="9 11" id="KW-0520">NAD</keyword>
<keyword evidence="5 11" id="KW-0808">Transferase</keyword>
<evidence type="ECO:0000259" key="12">
    <source>
        <dbReference type="Pfam" id="PF01467"/>
    </source>
</evidence>
<evidence type="ECO:0000256" key="4">
    <source>
        <dbReference type="ARBA" id="ARBA00022642"/>
    </source>
</evidence>
<dbReference type="PANTHER" id="PTHR39321:SF3">
    <property type="entry name" value="PHOSPHOPANTETHEINE ADENYLYLTRANSFERASE"/>
    <property type="match status" value="1"/>
</dbReference>
<dbReference type="SUPFAM" id="SSF52374">
    <property type="entry name" value="Nucleotidylyl transferase"/>
    <property type="match status" value="1"/>
</dbReference>
<dbReference type="PANTHER" id="PTHR39321">
    <property type="entry name" value="NICOTINATE-NUCLEOTIDE ADENYLYLTRANSFERASE-RELATED"/>
    <property type="match status" value="1"/>
</dbReference>
<dbReference type="NCBIfam" id="TIGR00125">
    <property type="entry name" value="cyt_tran_rel"/>
    <property type="match status" value="1"/>
</dbReference>
<protein>
    <recommendedName>
        <fullName evidence="11">Probable nicotinate-nucleotide adenylyltransferase</fullName>
        <ecNumber evidence="11">2.7.7.18</ecNumber>
    </recommendedName>
    <alternativeName>
        <fullName evidence="11">Deamido-NAD(+) diphosphorylase</fullName>
    </alternativeName>
    <alternativeName>
        <fullName evidence="11">Deamido-NAD(+) pyrophosphorylase</fullName>
    </alternativeName>
    <alternativeName>
        <fullName evidence="11">Nicotinate mononucleotide adenylyltransferase</fullName>
        <shortName evidence="11">NaMN adenylyltransferase</shortName>
    </alternativeName>
</protein>
<dbReference type="GO" id="GO:0005524">
    <property type="term" value="F:ATP binding"/>
    <property type="evidence" value="ECO:0007669"/>
    <property type="project" value="UniProtKB-KW"/>
</dbReference>
<dbReference type="InterPro" id="IPR004821">
    <property type="entry name" value="Cyt_trans-like"/>
</dbReference>
<evidence type="ECO:0000256" key="5">
    <source>
        <dbReference type="ARBA" id="ARBA00022679"/>
    </source>
</evidence>
<comment type="similarity">
    <text evidence="3 11">Belongs to the NadD family.</text>
</comment>
<comment type="function">
    <text evidence="1 11">Catalyzes the reversible adenylation of nicotinate mononucleotide (NaMN) to nicotinic acid adenine dinucleotide (NaAD).</text>
</comment>